<dbReference type="PROSITE" id="PS50830">
    <property type="entry name" value="TNASE_3"/>
    <property type="match status" value="1"/>
</dbReference>
<dbReference type="Gene3D" id="2.40.50.90">
    <property type="match status" value="1"/>
</dbReference>
<accession>A0A382WPN0</accession>
<proteinExistence type="predicted"/>
<feature type="non-terminal residue" evidence="2">
    <location>
        <position position="1"/>
    </location>
</feature>
<dbReference type="Pfam" id="PF00565">
    <property type="entry name" value="SNase"/>
    <property type="match status" value="1"/>
</dbReference>
<feature type="domain" description="TNase-like" evidence="1">
    <location>
        <begin position="4"/>
        <end position="132"/>
    </location>
</feature>
<sequence>MNPFIYKAKVLRVVDGDTIDVMLDLGFNFFQKGRVRLVGIDTPESRTRDKVEKKFGKLAKQFLVDWVEQYPHILVESSSKGKFGRILGNLYDPDKTECWNDMAIEAHHAVPYHGQSKEDIKKGHLKNREYLI</sequence>
<gene>
    <name evidence="2" type="ORF">METZ01_LOCUS413169</name>
</gene>
<name>A0A382WPN0_9ZZZZ</name>
<reference evidence="2" key="1">
    <citation type="submission" date="2018-05" db="EMBL/GenBank/DDBJ databases">
        <authorList>
            <person name="Lanie J.A."/>
            <person name="Ng W.-L."/>
            <person name="Kazmierczak K.M."/>
            <person name="Andrzejewski T.M."/>
            <person name="Davidsen T.M."/>
            <person name="Wayne K.J."/>
            <person name="Tettelin H."/>
            <person name="Glass J.I."/>
            <person name="Rusch D."/>
            <person name="Podicherti R."/>
            <person name="Tsui H.-C.T."/>
            <person name="Winkler M.E."/>
        </authorList>
    </citation>
    <scope>NUCLEOTIDE SEQUENCE</scope>
</reference>
<feature type="non-terminal residue" evidence="2">
    <location>
        <position position="132"/>
    </location>
</feature>
<protein>
    <recommendedName>
        <fullName evidence="1">TNase-like domain-containing protein</fullName>
    </recommendedName>
</protein>
<dbReference type="InterPro" id="IPR035437">
    <property type="entry name" value="SNase_OB-fold_sf"/>
</dbReference>
<dbReference type="AlphaFoldDB" id="A0A382WPN0"/>
<evidence type="ECO:0000259" key="1">
    <source>
        <dbReference type="PROSITE" id="PS50830"/>
    </source>
</evidence>
<dbReference type="EMBL" id="UINC01161241">
    <property type="protein sequence ID" value="SVD60315.1"/>
    <property type="molecule type" value="Genomic_DNA"/>
</dbReference>
<evidence type="ECO:0000313" key="2">
    <source>
        <dbReference type="EMBL" id="SVD60315.1"/>
    </source>
</evidence>
<dbReference type="InterPro" id="IPR016071">
    <property type="entry name" value="Staphylococal_nuclease_OB-fold"/>
</dbReference>
<dbReference type="SMART" id="SM00318">
    <property type="entry name" value="SNc"/>
    <property type="match status" value="1"/>
</dbReference>
<organism evidence="2">
    <name type="scientific">marine metagenome</name>
    <dbReference type="NCBI Taxonomy" id="408172"/>
    <lineage>
        <taxon>unclassified sequences</taxon>
        <taxon>metagenomes</taxon>
        <taxon>ecological metagenomes</taxon>
    </lineage>
</organism>
<dbReference type="SUPFAM" id="SSF50199">
    <property type="entry name" value="Staphylococcal nuclease"/>
    <property type="match status" value="1"/>
</dbReference>